<keyword evidence="2" id="KW-1185">Reference proteome</keyword>
<protein>
    <submittedName>
        <fullName evidence="1">Uncharacterized protein</fullName>
    </submittedName>
</protein>
<organism evidence="1 2">
    <name type="scientific">Pristionchus mayeri</name>
    <dbReference type="NCBI Taxonomy" id="1317129"/>
    <lineage>
        <taxon>Eukaryota</taxon>
        <taxon>Metazoa</taxon>
        <taxon>Ecdysozoa</taxon>
        <taxon>Nematoda</taxon>
        <taxon>Chromadorea</taxon>
        <taxon>Rhabditida</taxon>
        <taxon>Rhabditina</taxon>
        <taxon>Diplogasteromorpha</taxon>
        <taxon>Diplogasteroidea</taxon>
        <taxon>Neodiplogasteridae</taxon>
        <taxon>Pristionchus</taxon>
    </lineage>
</organism>
<gene>
    <name evidence="1" type="ORF">PMAYCL1PPCAC_23199</name>
</gene>
<proteinExistence type="predicted"/>
<accession>A0AAN5CZQ3</accession>
<evidence type="ECO:0000313" key="1">
    <source>
        <dbReference type="EMBL" id="GMR53004.1"/>
    </source>
</evidence>
<feature type="non-terminal residue" evidence="1">
    <location>
        <position position="1"/>
    </location>
</feature>
<name>A0AAN5CZQ3_9BILA</name>
<comment type="caution">
    <text evidence="1">The sequence shown here is derived from an EMBL/GenBank/DDBJ whole genome shotgun (WGS) entry which is preliminary data.</text>
</comment>
<reference evidence="2" key="1">
    <citation type="submission" date="2022-10" db="EMBL/GenBank/DDBJ databases">
        <title>Genome assembly of Pristionchus species.</title>
        <authorList>
            <person name="Yoshida K."/>
            <person name="Sommer R.J."/>
        </authorList>
    </citation>
    <scope>NUCLEOTIDE SEQUENCE [LARGE SCALE GENOMIC DNA]</scope>
    <source>
        <strain evidence="2">RS5460</strain>
    </source>
</reference>
<sequence>LIRMHNMNISESVVHFKRSMLIDQFDLEGVQEYKVTKLCDYGCHVWASIPPGTEESAKNIHIDTIFHLSLAEVATTYNPQTLKKKPMYIDADDSVSIFNFNVNQTTTPLIIYLVSTRASDLNTAEIFDAHNFNRNASPAKQITIMSAAPFTVTSDRDETYGNSVVACTTGFDDVEDSNKDGCFQIVTIADSKAWPGFSVEVSSPLLSLAFDYKKYPDAYLRINTSMVITGELDLSKPGFVASPGYIGCSSGDIFRSSLYSKKVAATITSTGNRHVYLNGDIHTDQKHPVDIIDMKSNNDYPMYGSPTAQSQELFTTGVAVNWERAGTDNSFALRFSSVAM</sequence>
<dbReference type="Proteomes" id="UP001328107">
    <property type="component" value="Unassembled WGS sequence"/>
</dbReference>
<dbReference type="AlphaFoldDB" id="A0AAN5CZQ3"/>
<evidence type="ECO:0000313" key="2">
    <source>
        <dbReference type="Proteomes" id="UP001328107"/>
    </source>
</evidence>
<dbReference type="EMBL" id="BTRK01000005">
    <property type="protein sequence ID" value="GMR53004.1"/>
    <property type="molecule type" value="Genomic_DNA"/>
</dbReference>